<accession>A0A239EWD3</accession>
<dbReference type="InterPro" id="IPR009325">
    <property type="entry name" value="DUF983"/>
</dbReference>
<feature type="transmembrane region" description="Helical" evidence="1">
    <location>
        <begin position="93"/>
        <end position="112"/>
    </location>
</feature>
<proteinExistence type="predicted"/>
<protein>
    <submittedName>
        <fullName evidence="2">Uncharacterized conserved protein, DUF983 family</fullName>
    </submittedName>
</protein>
<keyword evidence="1" id="KW-0812">Transmembrane</keyword>
<evidence type="ECO:0000256" key="1">
    <source>
        <dbReference type="SAM" id="Phobius"/>
    </source>
</evidence>
<dbReference type="Proteomes" id="UP000198426">
    <property type="component" value="Unassembled WGS sequence"/>
</dbReference>
<evidence type="ECO:0000313" key="2">
    <source>
        <dbReference type="EMBL" id="SNS48751.1"/>
    </source>
</evidence>
<dbReference type="SUPFAM" id="SSF144020">
    <property type="entry name" value="FdhE-like"/>
    <property type="match status" value="1"/>
</dbReference>
<reference evidence="2 3" key="1">
    <citation type="submission" date="2017-06" db="EMBL/GenBank/DDBJ databases">
        <authorList>
            <person name="Kim H.J."/>
            <person name="Triplett B.A."/>
        </authorList>
    </citation>
    <scope>NUCLEOTIDE SEQUENCE [LARGE SCALE GENOMIC DNA]</scope>
    <source>
        <strain evidence="2 3">DSM 29339</strain>
    </source>
</reference>
<dbReference type="Pfam" id="PF06170">
    <property type="entry name" value="DUF983"/>
    <property type="match status" value="1"/>
</dbReference>
<feature type="transmembrane region" description="Helical" evidence="1">
    <location>
        <begin position="67"/>
        <end position="87"/>
    </location>
</feature>
<sequence>MHTPDQRGAVSGASDERPLKPALKRGWRRRCPNCGSGPLLSGYLKVADHCPVCGQEFSHQRADDGPAYLTILIVGHLMAPLIHVLYAQLRLEPLVMASILTVICVALCLYLLPRIKGAFIGLQWARRMHGFGGPNGSVES</sequence>
<dbReference type="RefSeq" id="WP_089232100.1">
    <property type="nucleotide sequence ID" value="NZ_FZOY01000002.1"/>
</dbReference>
<dbReference type="AlphaFoldDB" id="A0A239EWD3"/>
<dbReference type="OrthoDB" id="9799456at2"/>
<dbReference type="InterPro" id="IPR024064">
    <property type="entry name" value="FdhE-like_sf"/>
</dbReference>
<keyword evidence="1" id="KW-1133">Transmembrane helix</keyword>
<keyword evidence="1" id="KW-0472">Membrane</keyword>
<name>A0A239EWD3_9RHOB</name>
<keyword evidence="3" id="KW-1185">Reference proteome</keyword>
<evidence type="ECO:0000313" key="3">
    <source>
        <dbReference type="Proteomes" id="UP000198426"/>
    </source>
</evidence>
<organism evidence="2 3">
    <name type="scientific">Tropicimonas sediminicola</name>
    <dbReference type="NCBI Taxonomy" id="1031541"/>
    <lineage>
        <taxon>Bacteria</taxon>
        <taxon>Pseudomonadati</taxon>
        <taxon>Pseudomonadota</taxon>
        <taxon>Alphaproteobacteria</taxon>
        <taxon>Rhodobacterales</taxon>
        <taxon>Roseobacteraceae</taxon>
        <taxon>Tropicimonas</taxon>
    </lineage>
</organism>
<dbReference type="EMBL" id="FZOY01000002">
    <property type="protein sequence ID" value="SNS48751.1"/>
    <property type="molecule type" value="Genomic_DNA"/>
</dbReference>
<gene>
    <name evidence="2" type="ORF">SAMN05421757_102359</name>
</gene>